<dbReference type="PROSITE" id="PS51391">
    <property type="entry name" value="CID"/>
    <property type="match status" value="1"/>
</dbReference>
<protein>
    <recommendedName>
        <fullName evidence="2">CID domain-containing protein</fullName>
    </recommendedName>
</protein>
<dbReference type="Pfam" id="PF04818">
    <property type="entry name" value="CID"/>
    <property type="match status" value="1"/>
</dbReference>
<dbReference type="InterPro" id="IPR054127">
    <property type="entry name" value="Pcf11_C"/>
</dbReference>
<organism evidence="3 4">
    <name type="scientific">Hortaea werneckii</name>
    <name type="common">Black yeast</name>
    <name type="synonym">Cladosporium werneckii</name>
    <dbReference type="NCBI Taxonomy" id="91943"/>
    <lineage>
        <taxon>Eukaryota</taxon>
        <taxon>Fungi</taxon>
        <taxon>Dikarya</taxon>
        <taxon>Ascomycota</taxon>
        <taxon>Pezizomycotina</taxon>
        <taxon>Dothideomycetes</taxon>
        <taxon>Dothideomycetidae</taxon>
        <taxon>Mycosphaerellales</taxon>
        <taxon>Teratosphaeriaceae</taxon>
        <taxon>Hortaea</taxon>
    </lineage>
</organism>
<dbReference type="FunFam" id="1.25.40.90:FF:000016">
    <property type="entry name" value="mRNA cleavage factor complex component Pcf11"/>
    <property type="match status" value="1"/>
</dbReference>
<dbReference type="Gene3D" id="1.25.40.90">
    <property type="match status" value="1"/>
</dbReference>
<feature type="domain" description="CID" evidence="2">
    <location>
        <begin position="12"/>
        <end position="150"/>
    </location>
</feature>
<dbReference type="GO" id="GO:0000993">
    <property type="term" value="F:RNA polymerase II complex binding"/>
    <property type="evidence" value="ECO:0007669"/>
    <property type="project" value="InterPro"/>
</dbReference>
<feature type="compositionally biased region" description="Basic and acidic residues" evidence="1">
    <location>
        <begin position="609"/>
        <end position="620"/>
    </location>
</feature>
<dbReference type="SMART" id="SM00582">
    <property type="entry name" value="RPR"/>
    <property type="match status" value="1"/>
</dbReference>
<dbReference type="GO" id="GO:0005737">
    <property type="term" value="C:cytoplasm"/>
    <property type="evidence" value="ECO:0007669"/>
    <property type="project" value="TreeGrafter"/>
</dbReference>
<dbReference type="PANTHER" id="PTHR15921:SF3">
    <property type="entry name" value="PRE-MRNA CLEAVAGE COMPLEX 2 PROTEIN PCF11"/>
    <property type="match status" value="1"/>
</dbReference>
<dbReference type="InterPro" id="IPR047415">
    <property type="entry name" value="Pcf11_CID"/>
</dbReference>
<feature type="region of interest" description="Disordered" evidence="1">
    <location>
        <begin position="310"/>
        <end position="388"/>
    </location>
</feature>
<dbReference type="CDD" id="cd16982">
    <property type="entry name" value="CID_Pcf11"/>
    <property type="match status" value="1"/>
</dbReference>
<feature type="compositionally biased region" description="Pro residues" evidence="1">
    <location>
        <begin position="314"/>
        <end position="336"/>
    </location>
</feature>
<evidence type="ECO:0000313" key="3">
    <source>
        <dbReference type="EMBL" id="RMZ04149.1"/>
    </source>
</evidence>
<reference evidence="3 4" key="1">
    <citation type="journal article" date="2018" name="BMC Genomics">
        <title>Genomic evidence for intraspecific hybridization in a clonal and extremely halotolerant yeast.</title>
        <authorList>
            <person name="Gostincar C."/>
            <person name="Stajich J.E."/>
            <person name="Zupancic J."/>
            <person name="Zalar P."/>
            <person name="Gunde-Cimerman N."/>
        </authorList>
    </citation>
    <scope>NUCLEOTIDE SEQUENCE [LARGE SCALE GENOMIC DNA]</scope>
    <source>
        <strain evidence="3 4">EXF-562</strain>
    </source>
</reference>
<comment type="caution">
    <text evidence="3">The sequence shown here is derived from an EMBL/GenBank/DDBJ whole genome shotgun (WGS) entry which is preliminary data.</text>
</comment>
<feature type="region of interest" description="Disordered" evidence="1">
    <location>
        <begin position="705"/>
        <end position="735"/>
    </location>
</feature>
<dbReference type="GO" id="GO:0006369">
    <property type="term" value="P:termination of RNA polymerase II transcription"/>
    <property type="evidence" value="ECO:0007669"/>
    <property type="project" value="InterPro"/>
</dbReference>
<feature type="region of interest" description="Disordered" evidence="1">
    <location>
        <begin position="605"/>
        <end position="628"/>
    </location>
</feature>
<dbReference type="InterPro" id="IPR021605">
    <property type="entry name" value="Pcf11_Clp1-ID"/>
</dbReference>
<dbReference type="InterPro" id="IPR045154">
    <property type="entry name" value="PCF11-like"/>
</dbReference>
<dbReference type="VEuPathDB" id="FungiDB:BTJ68_02284"/>
<proteinExistence type="predicted"/>
<dbReference type="EMBL" id="QWIS01000151">
    <property type="protein sequence ID" value="RMZ04149.1"/>
    <property type="molecule type" value="Genomic_DNA"/>
</dbReference>
<dbReference type="GO" id="GO:0005849">
    <property type="term" value="C:mRNA cleavage factor complex"/>
    <property type="evidence" value="ECO:0007669"/>
    <property type="project" value="InterPro"/>
</dbReference>
<name>A0A3M7GT29_HORWE</name>
<dbReference type="PANTHER" id="PTHR15921">
    <property type="entry name" value="PRE-MRNA CLEAVAGE COMPLEX II"/>
    <property type="match status" value="1"/>
</dbReference>
<feature type="region of interest" description="Disordered" evidence="1">
    <location>
        <begin position="448"/>
        <end position="511"/>
    </location>
</feature>
<feature type="compositionally biased region" description="Low complexity" evidence="1">
    <location>
        <begin position="465"/>
        <end position="486"/>
    </location>
</feature>
<feature type="compositionally biased region" description="Low complexity" evidence="1">
    <location>
        <begin position="362"/>
        <end position="371"/>
    </location>
</feature>
<accession>A0A3M7GT29</accession>
<dbReference type="Pfam" id="PF11526">
    <property type="entry name" value="Pfc11_Clp1_ID"/>
    <property type="match status" value="1"/>
</dbReference>
<feature type="region of interest" description="Disordered" evidence="1">
    <location>
        <begin position="218"/>
        <end position="246"/>
    </location>
</feature>
<dbReference type="Pfam" id="PF21936">
    <property type="entry name" value="Pcf11_C"/>
    <property type="match status" value="1"/>
</dbReference>
<dbReference type="SUPFAM" id="SSF48464">
    <property type="entry name" value="ENTH/VHS domain"/>
    <property type="match status" value="1"/>
</dbReference>
<dbReference type="InterPro" id="IPR008942">
    <property type="entry name" value="ENTH_VHS"/>
</dbReference>
<sequence>MSARSPRGSLSGGSDIASDFEESLRDLQRNDRFAIENLTNIARESTEHAQSISRVLEDHIKTTAPSRKLPALYVLDSIIKNVGTPYTVYLGRNLFSTFMEAYRLVDQGTRRAMDGLLKTWKEPVPGSLDTRPVFPPEAVRPIENAMIQLRTALQKQRQGQPQLAGYRNTPTPPQFNGQFGPPLNHQQMHYGYPGQQVSRFDLNFGLFIANALQSTPQQHAFQQMYPQPSSTPQQYSLPHTPAQPPPVDVQTLKSDISSLLERVKAKFATSPYDKEIQTQLNAVIQLKQVVESGMVPAQQLHQVRDTVSGMIARFPPPTPQPQPPFPQWQPPAPSPHPHNTSTPQMHPSVTSQWQPPAPFPQPYQQAQMPTPYAQPPPSQSPAPSVLAPGALNGLQALLANGQKPSTPQIRTAAPALQNASHNQLNAVQNNAAPPSNTADLLAALTKSGVIGGTPTPAAQPPPAPQANTPQPAQQSTASLLQSLSSILPPPSQTGTPTAPSAPLGKPRMPFSTAGLKQFRPELVRSLYDEQPNQCSNCGRRFLATDDGRAKKNMHLDWHFRQNQRMADPSLGRGQHRNWFMDEMDWIQLLEFDPSTTAADAAAHAANAAAKRDKGPQDKNVRAPPGMTRNTCSICQEEMRSSYSEEMQDWVFGNAVVWNGKIAHATCVEEIKKAMALPMGGGGGGGSGNAMAAALGGGGGMLLGHQRQRSATPDSMLGKRKAEGGLAGNGTRMRMG</sequence>
<dbReference type="Proteomes" id="UP000280598">
    <property type="component" value="Unassembled WGS sequence"/>
</dbReference>
<evidence type="ECO:0000256" key="1">
    <source>
        <dbReference type="SAM" id="MobiDB-lite"/>
    </source>
</evidence>
<dbReference type="GO" id="GO:0003729">
    <property type="term" value="F:mRNA binding"/>
    <property type="evidence" value="ECO:0007669"/>
    <property type="project" value="InterPro"/>
</dbReference>
<evidence type="ECO:0000259" key="2">
    <source>
        <dbReference type="PROSITE" id="PS51391"/>
    </source>
</evidence>
<gene>
    <name evidence="3" type="ORF">D0860_06515</name>
</gene>
<dbReference type="InterPro" id="IPR006569">
    <property type="entry name" value="CID_dom"/>
</dbReference>
<feature type="compositionally biased region" description="Polar residues" evidence="1">
    <location>
        <begin position="218"/>
        <end position="237"/>
    </location>
</feature>
<evidence type="ECO:0000313" key="4">
    <source>
        <dbReference type="Proteomes" id="UP000280598"/>
    </source>
</evidence>
<dbReference type="GO" id="GO:0031124">
    <property type="term" value="P:mRNA 3'-end processing"/>
    <property type="evidence" value="ECO:0007669"/>
    <property type="project" value="InterPro"/>
</dbReference>
<dbReference type="AlphaFoldDB" id="A0A3M7GT29"/>